<dbReference type="RefSeq" id="WP_173270296.1">
    <property type="nucleotide sequence ID" value="NZ_JABMKV010000002.1"/>
</dbReference>
<sequence>MKSFFILTLLLFSNQVFAQNVNGYVIDDITKLPIENVQVITENSTTFTSATGKFNLGILKNGAKISFRNVGYETYEVSITKEMLKDTLRISLKSSPINLNAVIIKGARNYKLDSLNLRKEYAKVFDYKAPRISDIFIQKSPSYKSPFANTNPNSTASIISLNVLQVFNLLGKNKTPVSKLKQTLLKDEDMNYVDHVFSKGKVELITHLKADSLQNFMQRYRPTIQEAKRLNEYEMILYIKKSYSEFIK</sequence>
<dbReference type="EMBL" id="JABMKV010000002">
    <property type="protein sequence ID" value="NQX31349.1"/>
    <property type="molecule type" value="Genomic_DNA"/>
</dbReference>
<reference evidence="2 3" key="1">
    <citation type="submission" date="2020-05" db="EMBL/GenBank/DDBJ databases">
        <title>Description of Pedobacter foliorum sp. nov.</title>
        <authorList>
            <person name="Qi S."/>
            <person name="Carlier A."/>
            <person name="Cnockaert M."/>
            <person name="Vandamme P."/>
        </authorList>
    </citation>
    <scope>NUCLEOTIDE SEQUENCE [LARGE SCALE GENOMIC DNA]</scope>
    <source>
        <strain evidence="2 3">LMG 31300</strain>
    </source>
</reference>
<protein>
    <submittedName>
        <fullName evidence="2">Carboxypeptidase-like regulatory domain-containing protein</fullName>
    </submittedName>
</protein>
<keyword evidence="1" id="KW-0732">Signal</keyword>
<dbReference type="Proteomes" id="UP000762110">
    <property type="component" value="Unassembled WGS sequence"/>
</dbReference>
<keyword evidence="3" id="KW-1185">Reference proteome</keyword>
<feature type="chain" id="PRO_5046639756" evidence="1">
    <location>
        <begin position="19"/>
        <end position="248"/>
    </location>
</feature>
<gene>
    <name evidence="2" type="ORF">HQN85_06415</name>
</gene>
<feature type="signal peptide" evidence="1">
    <location>
        <begin position="1"/>
        <end position="18"/>
    </location>
</feature>
<dbReference type="InterPro" id="IPR008969">
    <property type="entry name" value="CarboxyPept-like_regulatory"/>
</dbReference>
<evidence type="ECO:0000313" key="2">
    <source>
        <dbReference type="EMBL" id="NQX31349.1"/>
    </source>
</evidence>
<comment type="caution">
    <text evidence="2">The sequence shown here is derived from an EMBL/GenBank/DDBJ whole genome shotgun (WGS) entry which is preliminary data.</text>
</comment>
<dbReference type="Pfam" id="PF13715">
    <property type="entry name" value="CarbopepD_reg_2"/>
    <property type="match status" value="1"/>
</dbReference>
<organism evidence="2 3">
    <name type="scientific">Pedobacter boryungensis</name>
    <dbReference type="NCBI Taxonomy" id="869962"/>
    <lineage>
        <taxon>Bacteria</taxon>
        <taxon>Pseudomonadati</taxon>
        <taxon>Bacteroidota</taxon>
        <taxon>Sphingobacteriia</taxon>
        <taxon>Sphingobacteriales</taxon>
        <taxon>Sphingobacteriaceae</taxon>
        <taxon>Pedobacter</taxon>
    </lineage>
</organism>
<accession>A0ABX2DBC7</accession>
<evidence type="ECO:0000313" key="3">
    <source>
        <dbReference type="Proteomes" id="UP000762110"/>
    </source>
</evidence>
<name>A0ABX2DBC7_9SPHI</name>
<dbReference type="SUPFAM" id="SSF49464">
    <property type="entry name" value="Carboxypeptidase regulatory domain-like"/>
    <property type="match status" value="1"/>
</dbReference>
<dbReference type="Gene3D" id="2.60.40.1120">
    <property type="entry name" value="Carboxypeptidase-like, regulatory domain"/>
    <property type="match status" value="1"/>
</dbReference>
<evidence type="ECO:0000256" key="1">
    <source>
        <dbReference type="SAM" id="SignalP"/>
    </source>
</evidence>
<proteinExistence type="predicted"/>